<dbReference type="PANTHER" id="PTHR30445:SF3">
    <property type="entry name" value="TRANSPORT PROTEIN YIDE-RELATED"/>
    <property type="match status" value="1"/>
</dbReference>
<gene>
    <name evidence="2" type="ORF">S01H4_08455</name>
</gene>
<organism evidence="2">
    <name type="scientific">marine sediment metagenome</name>
    <dbReference type="NCBI Taxonomy" id="412755"/>
    <lineage>
        <taxon>unclassified sequences</taxon>
        <taxon>metagenomes</taxon>
        <taxon>ecological metagenomes</taxon>
    </lineage>
</organism>
<feature type="domain" description="RCK C-terminal" evidence="1">
    <location>
        <begin position="32"/>
        <end position="113"/>
    </location>
</feature>
<name>X0ZK65_9ZZZZ</name>
<dbReference type="PROSITE" id="PS51202">
    <property type="entry name" value="RCK_C"/>
    <property type="match status" value="1"/>
</dbReference>
<protein>
    <recommendedName>
        <fullName evidence="1">RCK C-terminal domain-containing protein</fullName>
    </recommendedName>
</protein>
<dbReference type="Pfam" id="PF02080">
    <property type="entry name" value="TrkA_C"/>
    <property type="match status" value="1"/>
</dbReference>
<dbReference type="InterPro" id="IPR050144">
    <property type="entry name" value="AAE_transporter"/>
</dbReference>
<dbReference type="GO" id="GO:0008324">
    <property type="term" value="F:monoatomic cation transmembrane transporter activity"/>
    <property type="evidence" value="ECO:0007669"/>
    <property type="project" value="InterPro"/>
</dbReference>
<sequence>KMFEELGVDIAVSLVSAAVMLFEKAVTGSGVYGLLGIGGGKGEVVEVTVGTSSKSVGKFIKEITMSKGCTFAMITRGDELIPPRGDTQIQVGDLVTVVGKPDAVLKVTRYLRGE</sequence>
<evidence type="ECO:0000259" key="1">
    <source>
        <dbReference type="PROSITE" id="PS51202"/>
    </source>
</evidence>
<dbReference type="InterPro" id="IPR036721">
    <property type="entry name" value="RCK_C_sf"/>
</dbReference>
<dbReference type="SUPFAM" id="SSF116726">
    <property type="entry name" value="TrkA C-terminal domain-like"/>
    <property type="match status" value="1"/>
</dbReference>
<dbReference type="PANTHER" id="PTHR30445">
    <property type="entry name" value="K(+)_H(+) ANTIPORTER SUBUNIT KHTT"/>
    <property type="match status" value="1"/>
</dbReference>
<evidence type="ECO:0000313" key="2">
    <source>
        <dbReference type="EMBL" id="GAG69809.1"/>
    </source>
</evidence>
<dbReference type="AlphaFoldDB" id="X0ZK65"/>
<accession>X0ZK65</accession>
<feature type="non-terminal residue" evidence="2">
    <location>
        <position position="1"/>
    </location>
</feature>
<dbReference type="InterPro" id="IPR006037">
    <property type="entry name" value="RCK_C"/>
</dbReference>
<comment type="caution">
    <text evidence="2">The sequence shown here is derived from an EMBL/GenBank/DDBJ whole genome shotgun (WGS) entry which is preliminary data.</text>
</comment>
<proteinExistence type="predicted"/>
<dbReference type="EMBL" id="BART01002905">
    <property type="protein sequence ID" value="GAG69809.1"/>
    <property type="molecule type" value="Genomic_DNA"/>
</dbReference>
<dbReference type="GO" id="GO:0006813">
    <property type="term" value="P:potassium ion transport"/>
    <property type="evidence" value="ECO:0007669"/>
    <property type="project" value="InterPro"/>
</dbReference>
<dbReference type="Gene3D" id="3.30.70.1450">
    <property type="entry name" value="Regulator of K+ conductance, C-terminal domain"/>
    <property type="match status" value="1"/>
</dbReference>
<reference evidence="2" key="1">
    <citation type="journal article" date="2014" name="Front. Microbiol.">
        <title>High frequency of phylogenetically diverse reductive dehalogenase-homologous genes in deep subseafloor sedimentary metagenomes.</title>
        <authorList>
            <person name="Kawai M."/>
            <person name="Futagami T."/>
            <person name="Toyoda A."/>
            <person name="Takaki Y."/>
            <person name="Nishi S."/>
            <person name="Hori S."/>
            <person name="Arai W."/>
            <person name="Tsubouchi T."/>
            <person name="Morono Y."/>
            <person name="Uchiyama I."/>
            <person name="Ito T."/>
            <person name="Fujiyama A."/>
            <person name="Inagaki F."/>
            <person name="Takami H."/>
        </authorList>
    </citation>
    <scope>NUCLEOTIDE SEQUENCE</scope>
    <source>
        <strain evidence="2">Expedition CK06-06</strain>
    </source>
</reference>